<sequence>MEILLNPESIEPFEEVHLANSLIGICSNCDNNTFCTWVENNKNHCEEYE</sequence>
<name>A0ABV5GNA4_9FLAO</name>
<organism evidence="1 2">
    <name type="scientific">Flavobacterium jumunjinense</name>
    <dbReference type="NCBI Taxonomy" id="998845"/>
    <lineage>
        <taxon>Bacteria</taxon>
        <taxon>Pseudomonadati</taxon>
        <taxon>Bacteroidota</taxon>
        <taxon>Flavobacteriia</taxon>
        <taxon>Flavobacteriales</taxon>
        <taxon>Flavobacteriaceae</taxon>
        <taxon>Flavobacterium</taxon>
    </lineage>
</organism>
<dbReference type="Proteomes" id="UP001589607">
    <property type="component" value="Unassembled WGS sequence"/>
</dbReference>
<keyword evidence="2" id="KW-1185">Reference proteome</keyword>
<protein>
    <submittedName>
        <fullName evidence="1">Uncharacterized protein</fullName>
    </submittedName>
</protein>
<proteinExistence type="predicted"/>
<reference evidence="1 2" key="1">
    <citation type="submission" date="2024-09" db="EMBL/GenBank/DDBJ databases">
        <authorList>
            <person name="Sun Q."/>
            <person name="Mori K."/>
        </authorList>
    </citation>
    <scope>NUCLEOTIDE SEQUENCE [LARGE SCALE GENOMIC DNA]</scope>
    <source>
        <strain evidence="1 2">CECT 7955</strain>
    </source>
</reference>
<comment type="caution">
    <text evidence="1">The sequence shown here is derived from an EMBL/GenBank/DDBJ whole genome shotgun (WGS) entry which is preliminary data.</text>
</comment>
<evidence type="ECO:0000313" key="2">
    <source>
        <dbReference type="Proteomes" id="UP001589607"/>
    </source>
</evidence>
<dbReference type="EMBL" id="JBHMEY010000022">
    <property type="protein sequence ID" value="MFB9096851.1"/>
    <property type="molecule type" value="Genomic_DNA"/>
</dbReference>
<evidence type="ECO:0000313" key="1">
    <source>
        <dbReference type="EMBL" id="MFB9096851.1"/>
    </source>
</evidence>
<gene>
    <name evidence="1" type="ORF">ACFFVF_10015</name>
</gene>
<accession>A0ABV5GNA4</accession>
<dbReference type="RefSeq" id="WP_236458459.1">
    <property type="nucleotide sequence ID" value="NZ_CBCSGE010000023.1"/>
</dbReference>